<evidence type="ECO:0000256" key="1">
    <source>
        <dbReference type="SAM" id="Phobius"/>
    </source>
</evidence>
<accession>A0A1F6BGK1</accession>
<evidence type="ECO:0000313" key="2">
    <source>
        <dbReference type="EMBL" id="OGG36066.1"/>
    </source>
</evidence>
<feature type="transmembrane region" description="Helical" evidence="1">
    <location>
        <begin position="56"/>
        <end position="73"/>
    </location>
</feature>
<feature type="transmembrane region" description="Helical" evidence="1">
    <location>
        <begin position="5"/>
        <end position="21"/>
    </location>
</feature>
<organism evidence="2 3">
    <name type="scientific">Candidatus Gottesmanbacteria bacterium RIFOXYB1_FULL_47_11</name>
    <dbReference type="NCBI Taxonomy" id="1798401"/>
    <lineage>
        <taxon>Bacteria</taxon>
        <taxon>Candidatus Gottesmaniibacteriota</taxon>
    </lineage>
</organism>
<dbReference type="EMBL" id="MFKE01000001">
    <property type="protein sequence ID" value="OGG36066.1"/>
    <property type="molecule type" value="Genomic_DNA"/>
</dbReference>
<keyword evidence="1" id="KW-0812">Transmembrane</keyword>
<reference evidence="2 3" key="1">
    <citation type="journal article" date="2016" name="Nat. Commun.">
        <title>Thousands of microbial genomes shed light on interconnected biogeochemical processes in an aquifer system.</title>
        <authorList>
            <person name="Anantharaman K."/>
            <person name="Brown C.T."/>
            <person name="Hug L.A."/>
            <person name="Sharon I."/>
            <person name="Castelle C.J."/>
            <person name="Probst A.J."/>
            <person name="Thomas B.C."/>
            <person name="Singh A."/>
            <person name="Wilkins M.J."/>
            <person name="Karaoz U."/>
            <person name="Brodie E.L."/>
            <person name="Williams K.H."/>
            <person name="Hubbard S.S."/>
            <person name="Banfield J.F."/>
        </authorList>
    </citation>
    <scope>NUCLEOTIDE SEQUENCE [LARGE SCALE GENOMIC DNA]</scope>
</reference>
<evidence type="ECO:0000313" key="3">
    <source>
        <dbReference type="Proteomes" id="UP000176186"/>
    </source>
</evidence>
<keyword evidence="1" id="KW-1133">Transmembrane helix</keyword>
<keyword evidence="1" id="KW-0472">Membrane</keyword>
<sequence>MENQAMIAVWVIAILISFVPMPLMYKIIGIIVSIILIAWVTYMAHRNNRLTTTTLIINLLIIGWDLAIIYQALAR</sequence>
<dbReference type="Proteomes" id="UP000176186">
    <property type="component" value="Unassembled WGS sequence"/>
</dbReference>
<dbReference type="AlphaFoldDB" id="A0A1F6BGK1"/>
<gene>
    <name evidence="2" type="ORF">A2363_01050</name>
</gene>
<name>A0A1F6BGK1_9BACT</name>
<proteinExistence type="predicted"/>
<comment type="caution">
    <text evidence="2">The sequence shown here is derived from an EMBL/GenBank/DDBJ whole genome shotgun (WGS) entry which is preliminary data.</text>
</comment>
<protein>
    <submittedName>
        <fullName evidence="2">Uncharacterized protein</fullName>
    </submittedName>
</protein>